<protein>
    <recommendedName>
        <fullName evidence="4">Chitin-binding type-4 domain-containing protein</fullName>
    </recommendedName>
</protein>
<feature type="non-terminal residue" evidence="2">
    <location>
        <position position="101"/>
    </location>
</feature>
<proteinExistence type="predicted"/>
<dbReference type="EMBL" id="JARKIK010000023">
    <property type="protein sequence ID" value="KAK8744209.1"/>
    <property type="molecule type" value="Genomic_DNA"/>
</dbReference>
<feature type="chain" id="PRO_5043452311" description="Chitin-binding type-4 domain-containing protein" evidence="1">
    <location>
        <begin position="23"/>
        <end position="101"/>
    </location>
</feature>
<dbReference type="PROSITE" id="PS51257">
    <property type="entry name" value="PROKAR_LIPOPROTEIN"/>
    <property type="match status" value="1"/>
</dbReference>
<feature type="signal peptide" evidence="1">
    <location>
        <begin position="1"/>
        <end position="22"/>
    </location>
</feature>
<dbReference type="Proteomes" id="UP001445076">
    <property type="component" value="Unassembled WGS sequence"/>
</dbReference>
<comment type="caution">
    <text evidence="2">The sequence shown here is derived from an EMBL/GenBank/DDBJ whole genome shotgun (WGS) entry which is preliminary data.</text>
</comment>
<name>A0AAW0Y214_CHEQU</name>
<keyword evidence="1" id="KW-0732">Signal</keyword>
<evidence type="ECO:0000313" key="2">
    <source>
        <dbReference type="EMBL" id="KAK8744209.1"/>
    </source>
</evidence>
<organism evidence="2 3">
    <name type="scientific">Cherax quadricarinatus</name>
    <name type="common">Australian red claw crayfish</name>
    <dbReference type="NCBI Taxonomy" id="27406"/>
    <lineage>
        <taxon>Eukaryota</taxon>
        <taxon>Metazoa</taxon>
        <taxon>Ecdysozoa</taxon>
        <taxon>Arthropoda</taxon>
        <taxon>Crustacea</taxon>
        <taxon>Multicrustacea</taxon>
        <taxon>Malacostraca</taxon>
        <taxon>Eumalacostraca</taxon>
        <taxon>Eucarida</taxon>
        <taxon>Decapoda</taxon>
        <taxon>Pleocyemata</taxon>
        <taxon>Astacidea</taxon>
        <taxon>Parastacoidea</taxon>
        <taxon>Parastacidae</taxon>
        <taxon>Cherax</taxon>
    </lineage>
</organism>
<reference evidence="2 3" key="1">
    <citation type="journal article" date="2024" name="BMC Genomics">
        <title>Genome assembly of redclaw crayfish (Cherax quadricarinatus) provides insights into its immune adaptation and hypoxia tolerance.</title>
        <authorList>
            <person name="Liu Z."/>
            <person name="Zheng J."/>
            <person name="Li H."/>
            <person name="Fang K."/>
            <person name="Wang S."/>
            <person name="He J."/>
            <person name="Zhou D."/>
            <person name="Weng S."/>
            <person name="Chi M."/>
            <person name="Gu Z."/>
            <person name="He J."/>
            <person name="Li F."/>
            <person name="Wang M."/>
        </authorList>
    </citation>
    <scope>NUCLEOTIDE SEQUENCE [LARGE SCALE GENOMIC DNA]</scope>
    <source>
        <strain evidence="2">ZL_2023a</strain>
    </source>
</reference>
<dbReference type="AlphaFoldDB" id="A0AAW0Y214"/>
<sequence length="101" mass="11174">MKISRCWQLLLIAVVAVVGCRGHGRLMEPPSRATAWRLGWPTPIDYNDNQGFCGGFNQQHEVNDGKCGVCGDAWDQHPRPHEAPDGVYATGTIVKHYTQGQ</sequence>
<evidence type="ECO:0008006" key="4">
    <source>
        <dbReference type="Google" id="ProtNLM"/>
    </source>
</evidence>
<accession>A0AAW0Y214</accession>
<evidence type="ECO:0000256" key="1">
    <source>
        <dbReference type="SAM" id="SignalP"/>
    </source>
</evidence>
<evidence type="ECO:0000313" key="3">
    <source>
        <dbReference type="Proteomes" id="UP001445076"/>
    </source>
</evidence>
<keyword evidence="3" id="KW-1185">Reference proteome</keyword>
<gene>
    <name evidence="2" type="ORF">OTU49_001056</name>
</gene>